<dbReference type="eggNOG" id="COG5517">
    <property type="taxonomic scope" value="Bacteria"/>
</dbReference>
<dbReference type="EMBL" id="ATHL01000001">
    <property type="protein sequence ID" value="EQB19705.1"/>
    <property type="molecule type" value="Genomic_DNA"/>
</dbReference>
<dbReference type="Pfam" id="PF13577">
    <property type="entry name" value="SnoaL_4"/>
    <property type="match status" value="1"/>
</dbReference>
<accession>T0J6E3</accession>
<evidence type="ECO:0000313" key="4">
    <source>
        <dbReference type="Proteomes" id="UP000015527"/>
    </source>
</evidence>
<reference evidence="3 4" key="1">
    <citation type="journal article" date="2013" name="Genome Announc.">
        <title>Genome Sequence of Novosphingobium lindaniclasticum LE124T, Isolated from a Hexachlorocyclohexane Dumpsite.</title>
        <authorList>
            <person name="Saxena A."/>
            <person name="Nayyar N."/>
            <person name="Sangwan N."/>
            <person name="Kumari R."/>
            <person name="Khurana J.P."/>
            <person name="Lal R."/>
        </authorList>
    </citation>
    <scope>NUCLEOTIDE SEQUENCE [LARGE SCALE GENOMIC DNA]</scope>
    <source>
        <strain evidence="3 4">LE124</strain>
    </source>
</reference>
<dbReference type="RefSeq" id="WP_021232006.1">
    <property type="nucleotide sequence ID" value="NZ_ATHL01000001.1"/>
</dbReference>
<dbReference type="AlphaFoldDB" id="T0J6E3"/>
<proteinExistence type="predicted"/>
<dbReference type="InterPro" id="IPR037401">
    <property type="entry name" value="SnoaL-like"/>
</dbReference>
<evidence type="ECO:0000259" key="2">
    <source>
        <dbReference type="Pfam" id="PF13577"/>
    </source>
</evidence>
<organism evidence="3 4">
    <name type="scientific">Novosphingobium lindaniclasticum LE124</name>
    <dbReference type="NCBI Taxonomy" id="1096930"/>
    <lineage>
        <taxon>Bacteria</taxon>
        <taxon>Pseudomonadati</taxon>
        <taxon>Pseudomonadota</taxon>
        <taxon>Alphaproteobacteria</taxon>
        <taxon>Sphingomonadales</taxon>
        <taxon>Sphingomonadaceae</taxon>
        <taxon>Novosphingobium</taxon>
    </lineage>
</organism>
<dbReference type="OrthoDB" id="981191at2"/>
<protein>
    <recommendedName>
        <fullName evidence="2">SnoaL-like domain-containing protein</fullName>
    </recommendedName>
</protein>
<dbReference type="SUPFAM" id="SSF54427">
    <property type="entry name" value="NTF2-like"/>
    <property type="match status" value="1"/>
</dbReference>
<dbReference type="Gene3D" id="3.10.450.50">
    <property type="match status" value="1"/>
</dbReference>
<name>T0J6E3_9SPHN</name>
<gene>
    <name evidence="3" type="ORF">L284_00015</name>
</gene>
<evidence type="ECO:0000313" key="3">
    <source>
        <dbReference type="EMBL" id="EQB19705.1"/>
    </source>
</evidence>
<dbReference type="CDD" id="cd00531">
    <property type="entry name" value="NTF2_like"/>
    <property type="match status" value="1"/>
</dbReference>
<dbReference type="PATRIC" id="fig|1096930.3.peg.2"/>
<dbReference type="InterPro" id="IPR032710">
    <property type="entry name" value="NTF2-like_dom_sf"/>
</dbReference>
<feature type="region of interest" description="Disordered" evidence="1">
    <location>
        <begin position="1"/>
        <end position="20"/>
    </location>
</feature>
<comment type="caution">
    <text evidence="3">The sequence shown here is derived from an EMBL/GenBank/DDBJ whole genome shotgun (WGS) entry which is preliminary data.</text>
</comment>
<keyword evidence="4" id="KW-1185">Reference proteome</keyword>
<dbReference type="Proteomes" id="UP000015527">
    <property type="component" value="Unassembled WGS sequence"/>
</dbReference>
<feature type="domain" description="SnoaL-like" evidence="2">
    <location>
        <begin position="27"/>
        <end position="145"/>
    </location>
</feature>
<sequence>MTSDVHEGASAGARPDSSECVTIEQASEQAIVKQIHRFAQANDAHDHDTLAAMFTQDGAFARPTAPDAPVRGREAIRAFFRDRPARRTRHVMANIVVDLVSPVCAQARSYVVLYSGERGENVLVGDFEDELCLEPDGVWRFARRKGSLAFDI</sequence>
<evidence type="ECO:0000256" key="1">
    <source>
        <dbReference type="SAM" id="MobiDB-lite"/>
    </source>
</evidence>